<dbReference type="GO" id="GO:0005975">
    <property type="term" value="P:carbohydrate metabolic process"/>
    <property type="evidence" value="ECO:0007669"/>
    <property type="project" value="InterPro"/>
</dbReference>
<dbReference type="Pfam" id="PF02837">
    <property type="entry name" value="Glyco_hydro_2_N"/>
    <property type="match status" value="1"/>
</dbReference>
<proteinExistence type="inferred from homology"/>
<dbReference type="Proteomes" id="UP000218785">
    <property type="component" value="Chromosome"/>
</dbReference>
<feature type="domain" description="Glycoside hydrolase family 2 catalytic" evidence="2">
    <location>
        <begin position="319"/>
        <end position="615"/>
    </location>
</feature>
<dbReference type="GO" id="GO:0004553">
    <property type="term" value="F:hydrolase activity, hydrolyzing O-glycosyl compounds"/>
    <property type="evidence" value="ECO:0007669"/>
    <property type="project" value="InterPro"/>
</dbReference>
<protein>
    <submittedName>
        <fullName evidence="4">Glycoside hydrolase family protein</fullName>
    </submittedName>
</protein>
<accession>A0A1Z4MY23</accession>
<dbReference type="InterPro" id="IPR006103">
    <property type="entry name" value="Glyco_hydro_2_cat"/>
</dbReference>
<keyword evidence="5" id="KW-1185">Reference proteome</keyword>
<dbReference type="SUPFAM" id="SSF51445">
    <property type="entry name" value="(Trans)glycosidases"/>
    <property type="match status" value="1"/>
</dbReference>
<sequence>METNLLEMANNAVDLKSHADKKTTLELIDTAYPRPQLRRISTKNSARSPWQSLNGVWKFAFDDQGKCTRPSDLSHWTHDIQVPYAPESIKSGIADTGFHPNCWYEKEFATPPGEGRLLLHFGAVDYLARVWVNDQYIGEHEGGHTNFTMDITAALNNRGTTKVTVWAQDDPQDLAKPRGKQDWQLEPHSIWYPRTSGIWQTVWIEPVAATYIDHIRWTPDFERWEIGCYAALAGNAPASGIQMKMKLTVGDRVLANDIYEVFNGEVNRRISLSDPGIDDYRNELLWSPEKPTIINAEIELWDNGQLVDKVISYTAMRTVSIQRDRFMLNGRPYYLRLVLDQGYWAESLMTAPNDLALRRDVELAKAMGFNGVRKHQKIEDPRFLYWADVLGLLVWEEMPSAYRFSPKAVARMTHEWMEVIKRDVNHPCIVAWVPFNESWGVPNLVETQAHRNYVLAMYHLTKTLDPTRPVIGNDGWESTDTDILAIHDYDTNPQHLTQRYGPEVKLSDLFNRQRPGGRILTLDNYPHQGQPVMLTEFGGIAYAPEDQPDANKAWGYERCWNLSELEIKYTALLESVNNIEMFSGFCYTQLTDTFQEANGLLYADRTPKIPLETIRAATLSGGLCTPTSC</sequence>
<evidence type="ECO:0000259" key="3">
    <source>
        <dbReference type="Pfam" id="PF02837"/>
    </source>
</evidence>
<dbReference type="KEGG" id="ttq:NIES37_22980"/>
<dbReference type="Gene3D" id="2.60.120.260">
    <property type="entry name" value="Galactose-binding domain-like"/>
    <property type="match status" value="1"/>
</dbReference>
<dbReference type="Gene3D" id="3.20.20.80">
    <property type="entry name" value="Glycosidases"/>
    <property type="match status" value="1"/>
</dbReference>
<evidence type="ECO:0000313" key="5">
    <source>
        <dbReference type="Proteomes" id="UP000218785"/>
    </source>
</evidence>
<organism evidence="4 5">
    <name type="scientific">Tolypothrix tenuis PCC 7101</name>
    <dbReference type="NCBI Taxonomy" id="231146"/>
    <lineage>
        <taxon>Bacteria</taxon>
        <taxon>Bacillati</taxon>
        <taxon>Cyanobacteriota</taxon>
        <taxon>Cyanophyceae</taxon>
        <taxon>Nostocales</taxon>
        <taxon>Tolypothrichaceae</taxon>
        <taxon>Tolypothrix</taxon>
    </lineage>
</organism>
<dbReference type="SUPFAM" id="SSF49785">
    <property type="entry name" value="Galactose-binding domain-like"/>
    <property type="match status" value="1"/>
</dbReference>
<dbReference type="InterPro" id="IPR006104">
    <property type="entry name" value="Glyco_hydro_2_N"/>
</dbReference>
<dbReference type="InterPro" id="IPR051913">
    <property type="entry name" value="GH2_Domain-Containing"/>
</dbReference>
<dbReference type="AlphaFoldDB" id="A0A1Z4MY23"/>
<feature type="domain" description="Glycosyl hydrolases family 2 sugar binding" evidence="3">
    <location>
        <begin position="98"/>
        <end position="166"/>
    </location>
</feature>
<dbReference type="EMBL" id="AP018248">
    <property type="protein sequence ID" value="BAY98348.1"/>
    <property type="molecule type" value="Genomic_DNA"/>
</dbReference>
<evidence type="ECO:0000259" key="2">
    <source>
        <dbReference type="Pfam" id="PF02836"/>
    </source>
</evidence>
<comment type="similarity">
    <text evidence="1">Belongs to the glycosyl hydrolase 2 family.</text>
</comment>
<dbReference type="PANTHER" id="PTHR42732">
    <property type="entry name" value="BETA-GALACTOSIDASE"/>
    <property type="match status" value="1"/>
</dbReference>
<dbReference type="PANTHER" id="PTHR42732:SF3">
    <property type="entry name" value="HYDROLASE"/>
    <property type="match status" value="1"/>
</dbReference>
<evidence type="ECO:0000256" key="1">
    <source>
        <dbReference type="ARBA" id="ARBA00007401"/>
    </source>
</evidence>
<dbReference type="Pfam" id="PF02836">
    <property type="entry name" value="Glyco_hydro_2_C"/>
    <property type="match status" value="1"/>
</dbReference>
<evidence type="ECO:0000313" key="4">
    <source>
        <dbReference type="EMBL" id="BAY98348.1"/>
    </source>
</evidence>
<reference evidence="4 5" key="1">
    <citation type="submission" date="2017-06" db="EMBL/GenBank/DDBJ databases">
        <title>Genome sequencing of cyanobaciteial culture collection at National Institute for Environmental Studies (NIES).</title>
        <authorList>
            <person name="Hirose Y."/>
            <person name="Shimura Y."/>
            <person name="Fujisawa T."/>
            <person name="Nakamura Y."/>
            <person name="Kawachi M."/>
        </authorList>
    </citation>
    <scope>NUCLEOTIDE SEQUENCE [LARGE SCALE GENOMIC DNA]</scope>
    <source>
        <strain evidence="4 5">NIES-37</strain>
    </source>
</reference>
<keyword evidence="4" id="KW-0378">Hydrolase</keyword>
<gene>
    <name evidence="4" type="ORF">NIES37_22980</name>
</gene>
<dbReference type="InterPro" id="IPR008979">
    <property type="entry name" value="Galactose-bd-like_sf"/>
</dbReference>
<dbReference type="InterPro" id="IPR017853">
    <property type="entry name" value="GH"/>
</dbReference>
<name>A0A1Z4MY23_9CYAN</name>